<dbReference type="GeneID" id="5470349"/>
<dbReference type="Proteomes" id="UP000202420">
    <property type="component" value="Segment"/>
</dbReference>
<protein>
    <submittedName>
        <fullName evidence="1">Uncharacterized protein z513R</fullName>
    </submittedName>
</protein>
<sequence>MRLLGILNFRVQRGQSVLSLFHRGMFVSRTLDEAVLGTFFRLKPHLRGLLKCSVCFGALRLDFCQGSLGLPDVFGRDAVGQFVILGRCIRCVLDGL</sequence>
<proteinExistence type="predicted"/>
<gene>
    <name evidence="1" type="primary">z513R</name>
    <name evidence="1" type="ORF">ATCV1_z513R</name>
</gene>
<evidence type="ECO:0000313" key="2">
    <source>
        <dbReference type="Proteomes" id="UP000202420"/>
    </source>
</evidence>
<evidence type="ECO:0000313" key="1">
    <source>
        <dbReference type="EMBL" id="ABT16647.1"/>
    </source>
</evidence>
<reference evidence="1 2" key="1">
    <citation type="submission" date="2006-09" db="EMBL/GenBank/DDBJ databases">
        <title>Sequence and annotation of the 288-kb ATCV-1 virus that infects an endosymbiotic Chlorella strain of the heliozoon Acanthocystis turfacea.</title>
        <authorList>
            <person name="Fitzgerald L.A."/>
            <person name="Graves M.V."/>
            <person name="Li X."/>
            <person name="Pfitzner A.J.P."/>
            <person name="Hartigan J."/>
            <person name="Van Etten J.L."/>
        </authorList>
    </citation>
    <scope>NUCLEOTIDE SEQUENCE [LARGE SCALE GENOMIC DNA]</scope>
    <source>
        <strain evidence="1 2">ATCV-1</strain>
    </source>
</reference>
<dbReference type="KEGG" id="vg:5470349"/>
<dbReference type="EMBL" id="EF101928">
    <property type="protein sequence ID" value="ABT16647.1"/>
    <property type="molecule type" value="Genomic_DNA"/>
</dbReference>
<accession>A7K9C3</accession>
<organism evidence="1 2">
    <name type="scientific">Chlorovirus heliozoae</name>
    <dbReference type="NCBI Taxonomy" id="322019"/>
    <lineage>
        <taxon>Viruses</taxon>
        <taxon>Varidnaviria</taxon>
        <taxon>Bamfordvirae</taxon>
        <taxon>Nucleocytoviricota</taxon>
        <taxon>Megaviricetes</taxon>
        <taxon>Algavirales</taxon>
        <taxon>Phycodnaviridae</taxon>
        <taxon>Chlorovirus</taxon>
    </lineage>
</organism>
<dbReference type="RefSeq" id="YP_001426994.1">
    <property type="nucleotide sequence ID" value="NC_008724.1"/>
</dbReference>
<keyword evidence="2" id="KW-1185">Reference proteome</keyword>
<name>A7K9C3_9PHYC</name>